<gene>
    <name evidence="4" type="ORF">ABLG96_02665</name>
</gene>
<dbReference type="InterPro" id="IPR001295">
    <property type="entry name" value="Dihydroorotate_DH_CS"/>
</dbReference>
<dbReference type="PANTHER" id="PTHR32332:SF31">
    <property type="entry name" value="2-NITROPROPANE DIOXYGENASE FAMILY, PUTATIVE (AFU_ORTHOLOGUE AFUA_2G09850)-RELATED"/>
    <property type="match status" value="1"/>
</dbReference>
<protein>
    <submittedName>
        <fullName evidence="4">Nitronate monooxygenase</fullName>
        <ecNumber evidence="4">1.13.12.-</ecNumber>
    </submittedName>
</protein>
<keyword evidence="3 4" id="KW-0560">Oxidoreductase</keyword>
<evidence type="ECO:0000256" key="1">
    <source>
        <dbReference type="ARBA" id="ARBA00022630"/>
    </source>
</evidence>
<dbReference type="EC" id="1.13.12.-" evidence="4"/>
<dbReference type="CDD" id="cd04730">
    <property type="entry name" value="NPD_like"/>
    <property type="match status" value="1"/>
</dbReference>
<dbReference type="InterPro" id="IPR013785">
    <property type="entry name" value="Aldolase_TIM"/>
</dbReference>
<dbReference type="GO" id="GO:0006207">
    <property type="term" value="P:'de novo' pyrimidine nucleobase biosynthetic process"/>
    <property type="evidence" value="ECO:0007669"/>
    <property type="project" value="InterPro"/>
</dbReference>
<dbReference type="SUPFAM" id="SSF51412">
    <property type="entry name" value="Inosine monophosphate dehydrogenase (IMPDH)"/>
    <property type="match status" value="1"/>
</dbReference>
<dbReference type="GO" id="GO:0016627">
    <property type="term" value="F:oxidoreductase activity, acting on the CH-CH group of donors"/>
    <property type="evidence" value="ECO:0007669"/>
    <property type="project" value="InterPro"/>
</dbReference>
<dbReference type="EMBL" id="CP159218">
    <property type="protein sequence ID" value="XCG64272.1"/>
    <property type="molecule type" value="Genomic_DNA"/>
</dbReference>
<evidence type="ECO:0000256" key="3">
    <source>
        <dbReference type="ARBA" id="ARBA00023002"/>
    </source>
</evidence>
<dbReference type="InterPro" id="IPR004136">
    <property type="entry name" value="NMO"/>
</dbReference>
<dbReference type="GO" id="GO:0018580">
    <property type="term" value="F:nitronate monooxygenase activity"/>
    <property type="evidence" value="ECO:0007669"/>
    <property type="project" value="InterPro"/>
</dbReference>
<name>A0AAU8DRI9_9ACTN</name>
<dbReference type="PANTHER" id="PTHR32332">
    <property type="entry name" value="2-NITROPROPANE DIOXYGENASE"/>
    <property type="match status" value="1"/>
</dbReference>
<dbReference type="AlphaFoldDB" id="A0AAU8DRI9"/>
<dbReference type="Gene3D" id="3.20.20.70">
    <property type="entry name" value="Aldolase class I"/>
    <property type="match status" value="1"/>
</dbReference>
<keyword evidence="2" id="KW-0288">FMN</keyword>
<dbReference type="PROSITE" id="PS00912">
    <property type="entry name" value="DHODEHASE_2"/>
    <property type="match status" value="1"/>
</dbReference>
<keyword evidence="4" id="KW-0503">Monooxygenase</keyword>
<accession>A0AAU8DRI9</accession>
<evidence type="ECO:0000313" key="4">
    <source>
        <dbReference type="EMBL" id="XCG64272.1"/>
    </source>
</evidence>
<proteinExistence type="predicted"/>
<keyword evidence="1" id="KW-0285">Flavoprotein</keyword>
<dbReference type="RefSeq" id="WP_353649885.1">
    <property type="nucleotide sequence ID" value="NZ_CP159218.1"/>
</dbReference>
<dbReference type="Pfam" id="PF03060">
    <property type="entry name" value="NMO"/>
    <property type="match status" value="1"/>
</dbReference>
<organism evidence="4">
    <name type="scientific">Nakamurella sp. A5-74</name>
    <dbReference type="NCBI Taxonomy" id="3158264"/>
    <lineage>
        <taxon>Bacteria</taxon>
        <taxon>Bacillati</taxon>
        <taxon>Actinomycetota</taxon>
        <taxon>Actinomycetes</taxon>
        <taxon>Nakamurellales</taxon>
        <taxon>Nakamurellaceae</taxon>
        <taxon>Nakamurella</taxon>
    </lineage>
</organism>
<sequence>MDGGVHGVVHSTSTYRGDNRRMRTWFTDEFRLDVPVACAPMAGVAGGRLAAAVSAAGGLGMIGVPTTASVSWLHEQMQLAKMPGRSWGVGLTGWAVDDDAALLEAVLAARPDLVSVSFGDVTEYVAPLHDAGIVVATQAGSIDDALAADAVGVDVIVARGAEGGGHGRNEVATLPLLQEILELVDAPVLAAGGISGRRGVAAVIAAGAEGAWVGTAFTVCPEGDFPAESRHAVLEARTTDTIWSRIFDIGLGLGWPPEFGGRSLVNEVTKRWAGREEDLLAGGPAVIALGDQLRSAKEAGDASFSAVYAGQAAGMIETSRPAAEVLADLGAVDDLLARLR</sequence>
<evidence type="ECO:0000256" key="2">
    <source>
        <dbReference type="ARBA" id="ARBA00022643"/>
    </source>
</evidence>
<reference evidence="4" key="1">
    <citation type="submission" date="2024-05" db="EMBL/GenBank/DDBJ databases">
        <authorList>
            <person name="Cai S.Y."/>
            <person name="Jin L.M."/>
            <person name="Li H.R."/>
        </authorList>
    </citation>
    <scope>NUCLEOTIDE SEQUENCE</scope>
    <source>
        <strain evidence="4">A5-74</strain>
    </source>
</reference>